<evidence type="ECO:0000313" key="2">
    <source>
        <dbReference type="EMBL" id="AKT74180.1"/>
    </source>
</evidence>
<dbReference type="EMBL" id="KT318878">
    <property type="protein sequence ID" value="AKT74180.1"/>
    <property type="molecule type" value="Genomic_DNA"/>
</dbReference>
<dbReference type="InterPro" id="IPR016181">
    <property type="entry name" value="Acyl_CoA_acyltransferase"/>
</dbReference>
<gene>
    <name evidence="2" type="primary">kasF</name>
</gene>
<reference evidence="2" key="1">
    <citation type="journal article" date="2016" name="Appl. Microbiol. Biotechnol.">
        <title>Identification and engineering of regulation-related genes toward improved kasugamycin production.</title>
        <authorList>
            <person name="Zhu C."/>
            <person name="Kang Q."/>
            <person name="Bai L."/>
            <person name="Cheng L."/>
            <person name="Deng Z."/>
        </authorList>
    </citation>
    <scope>NUCLEOTIDE SEQUENCE</scope>
    <source>
        <strain evidence="2">XM301</strain>
    </source>
</reference>
<dbReference type="GO" id="GO:0016747">
    <property type="term" value="F:acyltransferase activity, transferring groups other than amino-acyl groups"/>
    <property type="evidence" value="ECO:0007669"/>
    <property type="project" value="InterPro"/>
</dbReference>
<keyword evidence="2" id="KW-0808">Transferase</keyword>
<proteinExistence type="predicted"/>
<dbReference type="Gene3D" id="3.40.630.30">
    <property type="match status" value="1"/>
</dbReference>
<feature type="domain" description="N-acetyltransferase" evidence="1">
    <location>
        <begin position="121"/>
        <end position="238"/>
    </location>
</feature>
<dbReference type="InterPro" id="IPR000182">
    <property type="entry name" value="GNAT_dom"/>
</dbReference>
<dbReference type="CDD" id="cd04301">
    <property type="entry name" value="NAT_SF"/>
    <property type="match status" value="1"/>
</dbReference>
<dbReference type="Pfam" id="PF00583">
    <property type="entry name" value="Acetyltransf_1"/>
    <property type="match status" value="1"/>
</dbReference>
<accession>A0A0K1H2V8</accession>
<evidence type="ECO:0000259" key="1">
    <source>
        <dbReference type="PROSITE" id="PS51186"/>
    </source>
</evidence>
<dbReference type="AlphaFoldDB" id="A0A0K1H2V8"/>
<name>A0A0K1H2V8_9ACTN</name>
<dbReference type="SUPFAM" id="SSF55729">
    <property type="entry name" value="Acyl-CoA N-acyltransferases (Nat)"/>
    <property type="match status" value="1"/>
</dbReference>
<sequence>MTAAAASPEDLAPIQARTLFVMRDGRLTAINDVGRPAPPRCFLSYTATAVTAWTSTAVPADLTDELDRWAADQTPAPLTELVSPPAGALRLLARHAPVTESFVGPAYAVPDSADTPAPPGITLRDCGPSESSRFRETFPEVADTLAERQPTVAAFDGHRAVAVCCAARDGGEAYEAGTETLPSHRGRGLASALVTRWARLVRARGARPLYSTEWDNHSSLSVAKRLAMELYAVNVSLY</sequence>
<protein>
    <submittedName>
        <fullName evidence="2">Putative acetyltransferase</fullName>
    </submittedName>
</protein>
<dbReference type="SMR" id="A0A0K1H2V8"/>
<dbReference type="PROSITE" id="PS51186">
    <property type="entry name" value="GNAT"/>
    <property type="match status" value="1"/>
</dbReference>
<organism evidence="2">
    <name type="scientific">Streptomyces microaureus</name>
    <dbReference type="NCBI Taxonomy" id="1689400"/>
    <lineage>
        <taxon>Bacteria</taxon>
        <taxon>Bacillati</taxon>
        <taxon>Actinomycetota</taxon>
        <taxon>Actinomycetes</taxon>
        <taxon>Kitasatosporales</taxon>
        <taxon>Streptomycetaceae</taxon>
        <taxon>Streptomyces</taxon>
    </lineage>
</organism>